<dbReference type="OrthoDB" id="10512915at2759"/>
<sequence>DSEIPGLDWLTFVYYIKKLCCMLQQKLPHSESVKVKQCIFFYDDEILRNRRDRYFKEMKGNRSIHAVVSTDDGCSLSSKGDVSMTLQAIKHLATKDAIVAIASADRGEEYYLLQVIGDAPEVLSTQERDDWGATYPPGAEIIHRYFLARKRSSSSHYYELVREKEAAVYAATVRYICHKLC</sequence>
<evidence type="ECO:0000313" key="1">
    <source>
        <dbReference type="EMBL" id="CAB4041254.1"/>
    </source>
</evidence>
<gene>
    <name evidence="1" type="ORF">PACLA_8A016129</name>
</gene>
<dbReference type="EMBL" id="CACRXK020028031">
    <property type="protein sequence ID" value="CAB4041254.1"/>
    <property type="molecule type" value="Genomic_DNA"/>
</dbReference>
<dbReference type="Proteomes" id="UP001152795">
    <property type="component" value="Unassembled WGS sequence"/>
</dbReference>
<comment type="caution">
    <text evidence="1">The sequence shown here is derived from an EMBL/GenBank/DDBJ whole genome shotgun (WGS) entry which is preliminary data.</text>
</comment>
<organism evidence="1 2">
    <name type="scientific">Paramuricea clavata</name>
    <name type="common">Red gorgonian</name>
    <name type="synonym">Violescent sea-whip</name>
    <dbReference type="NCBI Taxonomy" id="317549"/>
    <lineage>
        <taxon>Eukaryota</taxon>
        <taxon>Metazoa</taxon>
        <taxon>Cnidaria</taxon>
        <taxon>Anthozoa</taxon>
        <taxon>Octocorallia</taxon>
        <taxon>Malacalcyonacea</taxon>
        <taxon>Plexauridae</taxon>
        <taxon>Paramuricea</taxon>
    </lineage>
</organism>
<reference evidence="1" key="1">
    <citation type="submission" date="2020-04" db="EMBL/GenBank/DDBJ databases">
        <authorList>
            <person name="Alioto T."/>
            <person name="Alioto T."/>
            <person name="Gomez Garrido J."/>
        </authorList>
    </citation>
    <scope>NUCLEOTIDE SEQUENCE</scope>
    <source>
        <strain evidence="1">A484AB</strain>
    </source>
</reference>
<keyword evidence="2" id="KW-1185">Reference proteome</keyword>
<accession>A0A6S7KEN1</accession>
<proteinExistence type="predicted"/>
<evidence type="ECO:0000313" key="2">
    <source>
        <dbReference type="Proteomes" id="UP001152795"/>
    </source>
</evidence>
<protein>
    <submittedName>
        <fullName evidence="1">Uncharacterized protein</fullName>
    </submittedName>
</protein>
<feature type="non-terminal residue" evidence="1">
    <location>
        <position position="181"/>
    </location>
</feature>
<name>A0A6S7KEN1_PARCT</name>
<dbReference type="AlphaFoldDB" id="A0A6S7KEN1"/>
<feature type="non-terminal residue" evidence="1">
    <location>
        <position position="1"/>
    </location>
</feature>